<feature type="transmembrane region" description="Helical" evidence="1">
    <location>
        <begin position="112"/>
        <end position="135"/>
    </location>
</feature>
<evidence type="ECO:0000313" key="3">
    <source>
        <dbReference type="Proteomes" id="UP000265742"/>
    </source>
</evidence>
<dbReference type="Proteomes" id="UP000265742">
    <property type="component" value="Unassembled WGS sequence"/>
</dbReference>
<gene>
    <name evidence="2" type="ORF">D1781_12430</name>
</gene>
<keyword evidence="3" id="KW-1185">Reference proteome</keyword>
<name>A0A3A1TWS6_9MICO</name>
<feature type="transmembrane region" description="Helical" evidence="1">
    <location>
        <begin position="9"/>
        <end position="28"/>
    </location>
</feature>
<protein>
    <submittedName>
        <fullName evidence="2">Uncharacterized protein</fullName>
    </submittedName>
</protein>
<accession>A0A3A1TWS6</accession>
<organism evidence="2 3">
    <name type="scientific">Amnibacterium setariae</name>
    <dbReference type="NCBI Taxonomy" id="2306585"/>
    <lineage>
        <taxon>Bacteria</taxon>
        <taxon>Bacillati</taxon>
        <taxon>Actinomycetota</taxon>
        <taxon>Actinomycetes</taxon>
        <taxon>Micrococcales</taxon>
        <taxon>Microbacteriaceae</taxon>
        <taxon>Amnibacterium</taxon>
    </lineage>
</organism>
<dbReference type="EMBL" id="QXTG01000002">
    <property type="protein sequence ID" value="RIX28259.1"/>
    <property type="molecule type" value="Genomic_DNA"/>
</dbReference>
<feature type="transmembrane region" description="Helical" evidence="1">
    <location>
        <begin position="48"/>
        <end position="68"/>
    </location>
</feature>
<proteinExistence type="predicted"/>
<dbReference type="RefSeq" id="WP_119482570.1">
    <property type="nucleotide sequence ID" value="NZ_QXTG01000002.1"/>
</dbReference>
<keyword evidence="1" id="KW-1133">Transmembrane helix</keyword>
<keyword evidence="1" id="KW-0812">Transmembrane</keyword>
<reference evidence="3" key="1">
    <citation type="submission" date="2018-09" db="EMBL/GenBank/DDBJ databases">
        <authorList>
            <person name="Kim I."/>
        </authorList>
    </citation>
    <scope>NUCLEOTIDE SEQUENCE [LARGE SCALE GENOMIC DNA]</scope>
    <source>
        <strain evidence="3">DD4a</strain>
    </source>
</reference>
<feature type="transmembrane region" description="Helical" evidence="1">
    <location>
        <begin position="80"/>
        <end position="100"/>
    </location>
</feature>
<dbReference type="AlphaFoldDB" id="A0A3A1TWS6"/>
<sequence length="137" mass="14014">MTAAARRTVVLSWLLPAGVLAVALLWLVPLGARGPAARVLVDDAIGNWVVLGIWLVWATSLAAVASALERGGRSVGAPWAVVQVALLAAVAVWALPPVLLAAPGSAEQVTTALVHLLLPVLVLALSAAQGLLLFLRA</sequence>
<evidence type="ECO:0000256" key="1">
    <source>
        <dbReference type="SAM" id="Phobius"/>
    </source>
</evidence>
<evidence type="ECO:0000313" key="2">
    <source>
        <dbReference type="EMBL" id="RIX28259.1"/>
    </source>
</evidence>
<comment type="caution">
    <text evidence="2">The sequence shown here is derived from an EMBL/GenBank/DDBJ whole genome shotgun (WGS) entry which is preliminary data.</text>
</comment>
<keyword evidence="1" id="KW-0472">Membrane</keyword>